<dbReference type="SMART" id="SM00494">
    <property type="entry name" value="ChtBD2"/>
    <property type="match status" value="2"/>
</dbReference>
<keyword evidence="1" id="KW-0732">Signal</keyword>
<feature type="domain" description="Chitin-binding type-2" evidence="2">
    <location>
        <begin position="17"/>
        <end position="73"/>
    </location>
</feature>
<dbReference type="AlphaFoldDB" id="A0A9J6CJS9"/>
<proteinExistence type="predicted"/>
<feature type="chain" id="PRO_5039919292" description="Chitin-binding type-2 domain-containing protein" evidence="1">
    <location>
        <begin position="18"/>
        <end position="137"/>
    </location>
</feature>
<dbReference type="GO" id="GO:0005576">
    <property type="term" value="C:extracellular region"/>
    <property type="evidence" value="ECO:0007669"/>
    <property type="project" value="InterPro"/>
</dbReference>
<organism evidence="3 4">
    <name type="scientific">Polypedilum vanderplanki</name>
    <name type="common">Sleeping chironomid midge</name>
    <dbReference type="NCBI Taxonomy" id="319348"/>
    <lineage>
        <taxon>Eukaryota</taxon>
        <taxon>Metazoa</taxon>
        <taxon>Ecdysozoa</taxon>
        <taxon>Arthropoda</taxon>
        <taxon>Hexapoda</taxon>
        <taxon>Insecta</taxon>
        <taxon>Pterygota</taxon>
        <taxon>Neoptera</taxon>
        <taxon>Endopterygota</taxon>
        <taxon>Diptera</taxon>
        <taxon>Nematocera</taxon>
        <taxon>Chironomoidea</taxon>
        <taxon>Chironomidae</taxon>
        <taxon>Chironominae</taxon>
        <taxon>Polypedilum</taxon>
        <taxon>Polypedilum</taxon>
    </lineage>
</organism>
<dbReference type="GO" id="GO:0008061">
    <property type="term" value="F:chitin binding"/>
    <property type="evidence" value="ECO:0007669"/>
    <property type="project" value="InterPro"/>
</dbReference>
<reference evidence="3" key="1">
    <citation type="submission" date="2021-03" db="EMBL/GenBank/DDBJ databases">
        <title>Chromosome level genome of the anhydrobiotic midge Polypedilum vanderplanki.</title>
        <authorList>
            <person name="Yoshida Y."/>
            <person name="Kikawada T."/>
            <person name="Gusev O."/>
        </authorList>
    </citation>
    <scope>NUCLEOTIDE SEQUENCE</scope>
    <source>
        <strain evidence="3">NIAS01</strain>
        <tissue evidence="3">Whole body or cell culture</tissue>
    </source>
</reference>
<keyword evidence="4" id="KW-1185">Reference proteome</keyword>
<dbReference type="Proteomes" id="UP001107558">
    <property type="component" value="Chromosome 1"/>
</dbReference>
<dbReference type="Pfam" id="PF01607">
    <property type="entry name" value="CBM_14"/>
    <property type="match status" value="2"/>
</dbReference>
<gene>
    <name evidence="3" type="ORF">PVAND_011587</name>
</gene>
<dbReference type="Gene3D" id="2.170.140.10">
    <property type="entry name" value="Chitin binding domain"/>
    <property type="match status" value="1"/>
</dbReference>
<evidence type="ECO:0000313" key="3">
    <source>
        <dbReference type="EMBL" id="KAG5682221.1"/>
    </source>
</evidence>
<comment type="caution">
    <text evidence="3">The sequence shown here is derived from an EMBL/GenBank/DDBJ whole genome shotgun (WGS) entry which is preliminary data.</text>
</comment>
<evidence type="ECO:0000256" key="1">
    <source>
        <dbReference type="SAM" id="SignalP"/>
    </source>
</evidence>
<dbReference type="SUPFAM" id="SSF57625">
    <property type="entry name" value="Invertebrate chitin-binding proteins"/>
    <property type="match status" value="2"/>
</dbReference>
<accession>A0A9J6CJS9</accession>
<evidence type="ECO:0000259" key="2">
    <source>
        <dbReference type="PROSITE" id="PS50940"/>
    </source>
</evidence>
<sequence length="137" mass="15593">MMKGAVIFLSVIIYCAANVCEDELLLIGRNPDNCQNHFMCMLGSRVDFWCPDGEIYDEARFSCRPGNTESCEFSVTPVPENACENEFFVISPHPDRFECQRFFVCLNYNLIQFECDPGFIFSTNGLTCVPGNLRSCR</sequence>
<dbReference type="InterPro" id="IPR036508">
    <property type="entry name" value="Chitin-bd_dom_sf"/>
</dbReference>
<dbReference type="InterPro" id="IPR002557">
    <property type="entry name" value="Chitin-bd_dom"/>
</dbReference>
<feature type="signal peptide" evidence="1">
    <location>
        <begin position="1"/>
        <end position="17"/>
    </location>
</feature>
<dbReference type="PROSITE" id="PS50940">
    <property type="entry name" value="CHIT_BIND_II"/>
    <property type="match status" value="2"/>
</dbReference>
<protein>
    <recommendedName>
        <fullName evidence="2">Chitin-binding type-2 domain-containing protein</fullName>
    </recommendedName>
</protein>
<dbReference type="OrthoDB" id="6020543at2759"/>
<name>A0A9J6CJS9_POLVA</name>
<dbReference type="EMBL" id="JADBJN010000001">
    <property type="protein sequence ID" value="KAG5682221.1"/>
    <property type="molecule type" value="Genomic_DNA"/>
</dbReference>
<evidence type="ECO:0000313" key="4">
    <source>
        <dbReference type="Proteomes" id="UP001107558"/>
    </source>
</evidence>
<feature type="domain" description="Chitin-binding type-2" evidence="2">
    <location>
        <begin position="80"/>
        <end position="137"/>
    </location>
</feature>